<sequence length="128" mass="13935">MSRAGALEAIPRSIAPDQELAVLKLLLDLRSLGDAEGSERVRRRVREALLRSGDDAVAMDKVDEIIRRGRRVQSKLDGSHEERQRRKRERRERDMAAASRLVDVEAGSGEDSEGSVSAGDAEGGDAAA</sequence>
<protein>
    <submittedName>
        <fullName evidence="2">Uncharacterized protein</fullName>
    </submittedName>
</protein>
<feature type="compositionally biased region" description="Low complexity" evidence="1">
    <location>
        <begin position="114"/>
        <end position="128"/>
    </location>
</feature>
<name>A0AAW0EYX7_9TRYP</name>
<reference evidence="2 3" key="1">
    <citation type="journal article" date="2021" name="MBio">
        <title>A New Model Trypanosomatid, Novymonas esmeraldas: Genomic Perception of Its 'Candidatus Pandoraea novymonadis' Endosymbiont.</title>
        <authorList>
            <person name="Zakharova A."/>
            <person name="Saura A."/>
            <person name="Butenko A."/>
            <person name="Podesvova L."/>
            <person name="Warmusova S."/>
            <person name="Kostygov A.Y."/>
            <person name="Nenarokova A."/>
            <person name="Lukes J."/>
            <person name="Opperdoes F.R."/>
            <person name="Yurchenko V."/>
        </authorList>
    </citation>
    <scope>NUCLEOTIDE SEQUENCE [LARGE SCALE GENOMIC DNA]</scope>
    <source>
        <strain evidence="2 3">E262AT.01</strain>
    </source>
</reference>
<comment type="caution">
    <text evidence="2">The sequence shown here is derived from an EMBL/GenBank/DDBJ whole genome shotgun (WGS) entry which is preliminary data.</text>
</comment>
<proteinExistence type="predicted"/>
<dbReference type="AlphaFoldDB" id="A0AAW0EYX7"/>
<evidence type="ECO:0000256" key="1">
    <source>
        <dbReference type="SAM" id="MobiDB-lite"/>
    </source>
</evidence>
<gene>
    <name evidence="2" type="ORF">NESM_000794700</name>
</gene>
<evidence type="ECO:0000313" key="3">
    <source>
        <dbReference type="Proteomes" id="UP001430356"/>
    </source>
</evidence>
<dbReference type="Proteomes" id="UP001430356">
    <property type="component" value="Unassembled WGS sequence"/>
</dbReference>
<organism evidence="2 3">
    <name type="scientific">Novymonas esmeraldas</name>
    <dbReference type="NCBI Taxonomy" id="1808958"/>
    <lineage>
        <taxon>Eukaryota</taxon>
        <taxon>Discoba</taxon>
        <taxon>Euglenozoa</taxon>
        <taxon>Kinetoplastea</taxon>
        <taxon>Metakinetoplastina</taxon>
        <taxon>Trypanosomatida</taxon>
        <taxon>Trypanosomatidae</taxon>
        <taxon>Novymonas</taxon>
    </lineage>
</organism>
<evidence type="ECO:0000313" key="2">
    <source>
        <dbReference type="EMBL" id="KAK7198356.1"/>
    </source>
</evidence>
<accession>A0AAW0EYX7</accession>
<dbReference type="EMBL" id="JAECZO010000146">
    <property type="protein sequence ID" value="KAK7198356.1"/>
    <property type="molecule type" value="Genomic_DNA"/>
</dbReference>
<feature type="region of interest" description="Disordered" evidence="1">
    <location>
        <begin position="69"/>
        <end position="128"/>
    </location>
</feature>
<keyword evidence="3" id="KW-1185">Reference proteome</keyword>